<evidence type="ECO:0000313" key="8">
    <source>
        <dbReference type="EMBL" id="RPD57244.1"/>
    </source>
</evidence>
<keyword evidence="4 8" id="KW-0503">Monooxygenase</keyword>
<dbReference type="InterPro" id="IPR036188">
    <property type="entry name" value="FAD/NAD-bd_sf"/>
</dbReference>
<accession>A0A5C2S343</accession>
<feature type="transmembrane region" description="Helical" evidence="6">
    <location>
        <begin position="12"/>
        <end position="31"/>
    </location>
</feature>
<dbReference type="AlphaFoldDB" id="A0A5C2S343"/>
<dbReference type="OrthoDB" id="655030at2759"/>
<keyword evidence="1" id="KW-0285">Flavoprotein</keyword>
<protein>
    <submittedName>
        <fullName evidence="8">Monooxygenase FAD-binding protein</fullName>
    </submittedName>
</protein>
<feature type="region of interest" description="Disordered" evidence="5">
    <location>
        <begin position="93"/>
        <end position="112"/>
    </location>
</feature>
<dbReference type="Gene3D" id="3.50.50.60">
    <property type="entry name" value="FAD/NAD(P)-binding domain"/>
    <property type="match status" value="1"/>
</dbReference>
<feature type="non-terminal residue" evidence="8">
    <location>
        <position position="400"/>
    </location>
</feature>
<dbReference type="SUPFAM" id="SSF51905">
    <property type="entry name" value="FAD/NAD(P)-binding domain"/>
    <property type="match status" value="1"/>
</dbReference>
<keyword evidence="2" id="KW-0274">FAD</keyword>
<reference evidence="8" key="1">
    <citation type="journal article" date="2018" name="Genome Biol. Evol.">
        <title>Genomics and development of Lentinus tigrinus, a white-rot wood-decaying mushroom with dimorphic fruiting bodies.</title>
        <authorList>
            <person name="Wu B."/>
            <person name="Xu Z."/>
            <person name="Knudson A."/>
            <person name="Carlson A."/>
            <person name="Chen N."/>
            <person name="Kovaka S."/>
            <person name="LaButti K."/>
            <person name="Lipzen A."/>
            <person name="Pennachio C."/>
            <person name="Riley R."/>
            <person name="Schakwitz W."/>
            <person name="Umezawa K."/>
            <person name="Ohm R.A."/>
            <person name="Grigoriev I.V."/>
            <person name="Nagy L.G."/>
            <person name="Gibbons J."/>
            <person name="Hibbett D."/>
        </authorList>
    </citation>
    <scope>NUCLEOTIDE SEQUENCE [LARGE SCALE GENOMIC DNA]</scope>
    <source>
        <strain evidence="8">ALCF2SS1-6</strain>
    </source>
</reference>
<dbReference type="GO" id="GO:0071949">
    <property type="term" value="F:FAD binding"/>
    <property type="evidence" value="ECO:0007669"/>
    <property type="project" value="InterPro"/>
</dbReference>
<evidence type="ECO:0000256" key="3">
    <source>
        <dbReference type="ARBA" id="ARBA00023002"/>
    </source>
</evidence>
<dbReference type="EMBL" id="ML122282">
    <property type="protein sequence ID" value="RPD57244.1"/>
    <property type="molecule type" value="Genomic_DNA"/>
</dbReference>
<evidence type="ECO:0000259" key="7">
    <source>
        <dbReference type="Pfam" id="PF01494"/>
    </source>
</evidence>
<keyword evidence="3" id="KW-0560">Oxidoreductase</keyword>
<dbReference type="GO" id="GO:0004497">
    <property type="term" value="F:monooxygenase activity"/>
    <property type="evidence" value="ECO:0007669"/>
    <property type="project" value="UniProtKB-KW"/>
</dbReference>
<proteinExistence type="predicted"/>
<keyword evidence="6" id="KW-0472">Membrane</keyword>
<gene>
    <name evidence="8" type="ORF">L227DRAFT_602593</name>
</gene>
<dbReference type="PRINTS" id="PR00420">
    <property type="entry name" value="RNGMNOXGNASE"/>
</dbReference>
<evidence type="ECO:0000256" key="5">
    <source>
        <dbReference type="SAM" id="MobiDB-lite"/>
    </source>
</evidence>
<keyword evidence="6" id="KW-0812">Transmembrane</keyword>
<dbReference type="InterPro" id="IPR002938">
    <property type="entry name" value="FAD-bd"/>
</dbReference>
<dbReference type="PANTHER" id="PTHR46972">
    <property type="entry name" value="MONOOXYGENASE ASQM-RELATED"/>
    <property type="match status" value="1"/>
</dbReference>
<evidence type="ECO:0000256" key="1">
    <source>
        <dbReference type="ARBA" id="ARBA00022630"/>
    </source>
</evidence>
<dbReference type="STRING" id="1328759.A0A5C2S343"/>
<dbReference type="Pfam" id="PF01494">
    <property type="entry name" value="FAD_binding_3"/>
    <property type="match status" value="1"/>
</dbReference>
<name>A0A5C2S343_9APHY</name>
<evidence type="ECO:0000256" key="2">
    <source>
        <dbReference type="ARBA" id="ARBA00022827"/>
    </source>
</evidence>
<organism evidence="8 9">
    <name type="scientific">Lentinus tigrinus ALCF2SS1-6</name>
    <dbReference type="NCBI Taxonomy" id="1328759"/>
    <lineage>
        <taxon>Eukaryota</taxon>
        <taxon>Fungi</taxon>
        <taxon>Dikarya</taxon>
        <taxon>Basidiomycota</taxon>
        <taxon>Agaricomycotina</taxon>
        <taxon>Agaricomycetes</taxon>
        <taxon>Polyporales</taxon>
        <taxon>Polyporaceae</taxon>
        <taxon>Lentinus</taxon>
    </lineage>
</organism>
<feature type="domain" description="FAD-binding" evidence="7">
    <location>
        <begin position="14"/>
        <end position="343"/>
    </location>
</feature>
<sequence length="400" mass="43507">MPVSTTAMSSTPRIAIIGGGIGGLVVLLTLLRRGIPATVYERDRDLNVRAHMGSTLDLGWESGQRALRENGLEAQFKVYSRVEGEELRLGGKDGIPLFRRSPEETEDEKEARPEIDRSALRKIMLDAVPPDAIKWGHMLTSIRPLNDSTHCHELTFSNGLTAVADIVVGADGASSRVRPLVSPISPIYHEVSGVEISITPELAACTAMSDIREAVGQGSCFLSQDRKIMALQRNGDGRIRAYAWHHSSDPYFPAEPAEARKTLLEIYSDWAPWVRKFIEHCDEAAVYPRALYYLPVGHRWEHKPGVTVIGDGAHLMSPAAGAGANLAMLDGFELGLALADALSKGVPAEEREAAVADVEKKMFARAEKSAALSYGNLEAFMSTDAPQSAVDKFTAFIESD</sequence>
<dbReference type="PANTHER" id="PTHR46972:SF1">
    <property type="entry name" value="FAD DEPENDENT OXIDOREDUCTASE DOMAIN-CONTAINING PROTEIN"/>
    <property type="match status" value="1"/>
</dbReference>
<evidence type="ECO:0000256" key="6">
    <source>
        <dbReference type="SAM" id="Phobius"/>
    </source>
</evidence>
<keyword evidence="9" id="KW-1185">Reference proteome</keyword>
<keyword evidence="6" id="KW-1133">Transmembrane helix</keyword>
<evidence type="ECO:0000256" key="4">
    <source>
        <dbReference type="ARBA" id="ARBA00023033"/>
    </source>
</evidence>
<evidence type="ECO:0000313" key="9">
    <source>
        <dbReference type="Proteomes" id="UP000313359"/>
    </source>
</evidence>
<dbReference type="Proteomes" id="UP000313359">
    <property type="component" value="Unassembled WGS sequence"/>
</dbReference>